<evidence type="ECO:0000313" key="3">
    <source>
        <dbReference type="Proteomes" id="UP000676336"/>
    </source>
</evidence>
<evidence type="ECO:0000313" key="2">
    <source>
        <dbReference type="EMBL" id="CAF4432469.1"/>
    </source>
</evidence>
<organism evidence="2 3">
    <name type="scientific">Rotaria magnacalcarata</name>
    <dbReference type="NCBI Taxonomy" id="392030"/>
    <lineage>
        <taxon>Eukaryota</taxon>
        <taxon>Metazoa</taxon>
        <taxon>Spiralia</taxon>
        <taxon>Gnathifera</taxon>
        <taxon>Rotifera</taxon>
        <taxon>Eurotatoria</taxon>
        <taxon>Bdelloidea</taxon>
        <taxon>Philodinida</taxon>
        <taxon>Philodinidae</taxon>
        <taxon>Rotaria</taxon>
    </lineage>
</organism>
<gene>
    <name evidence="2" type="ORF">SMN809_LOCUS31885</name>
</gene>
<feature type="non-terminal residue" evidence="2">
    <location>
        <position position="1"/>
    </location>
</feature>
<dbReference type="Proteomes" id="UP000676336">
    <property type="component" value="Unassembled WGS sequence"/>
</dbReference>
<dbReference type="EMBL" id="CAJOBI010065095">
    <property type="protein sequence ID" value="CAF4432469.1"/>
    <property type="molecule type" value="Genomic_DNA"/>
</dbReference>
<proteinExistence type="predicted"/>
<feature type="non-terminal residue" evidence="2">
    <location>
        <position position="67"/>
    </location>
</feature>
<dbReference type="AlphaFoldDB" id="A0A8S2W4K8"/>
<reference evidence="2" key="1">
    <citation type="submission" date="2021-02" db="EMBL/GenBank/DDBJ databases">
        <authorList>
            <person name="Nowell W R."/>
        </authorList>
    </citation>
    <scope>NUCLEOTIDE SEQUENCE</scope>
</reference>
<evidence type="ECO:0000256" key="1">
    <source>
        <dbReference type="SAM" id="MobiDB-lite"/>
    </source>
</evidence>
<sequence>LSPSLFDTTHHFNDPYFPPVTTSNIGWNPPSARPSTHLGVAIATNDPWSTETTGRSSAVATNDPWQG</sequence>
<comment type="caution">
    <text evidence="2">The sequence shown here is derived from an EMBL/GenBank/DDBJ whole genome shotgun (WGS) entry which is preliminary data.</text>
</comment>
<name>A0A8S2W4K8_9BILA</name>
<accession>A0A8S2W4K8</accession>
<protein>
    <submittedName>
        <fullName evidence="2">Uncharacterized protein</fullName>
    </submittedName>
</protein>
<feature type="region of interest" description="Disordered" evidence="1">
    <location>
        <begin position="46"/>
        <end position="67"/>
    </location>
</feature>